<comment type="similarity">
    <text evidence="3">Belongs to the MDM1 family.</text>
</comment>
<feature type="compositionally biased region" description="Basic and acidic residues" evidence="10">
    <location>
        <begin position="669"/>
        <end position="684"/>
    </location>
</feature>
<evidence type="ECO:0000256" key="10">
    <source>
        <dbReference type="SAM" id="MobiDB-lite"/>
    </source>
</evidence>
<dbReference type="EMBL" id="VIIS01000597">
    <property type="protein sequence ID" value="KAF0307187.1"/>
    <property type="molecule type" value="Genomic_DNA"/>
</dbReference>
<feature type="compositionally biased region" description="Low complexity" evidence="10">
    <location>
        <begin position="312"/>
        <end position="322"/>
    </location>
</feature>
<feature type="region of interest" description="Disordered" evidence="10">
    <location>
        <begin position="68"/>
        <end position="91"/>
    </location>
</feature>
<comment type="function">
    <text evidence="9">Microtubule-binding protein that negatively regulates centriole duplication. Binds to and stabilizes microtubules.</text>
</comment>
<evidence type="ECO:0000313" key="12">
    <source>
        <dbReference type="Proteomes" id="UP000440578"/>
    </source>
</evidence>
<evidence type="ECO:0000256" key="4">
    <source>
        <dbReference type="ARBA" id="ARBA00013508"/>
    </source>
</evidence>
<dbReference type="GO" id="GO:0008017">
    <property type="term" value="F:microtubule binding"/>
    <property type="evidence" value="ECO:0007669"/>
    <property type="project" value="InterPro"/>
</dbReference>
<dbReference type="GO" id="GO:0005814">
    <property type="term" value="C:centriole"/>
    <property type="evidence" value="ECO:0007669"/>
    <property type="project" value="UniProtKB-SubCell"/>
</dbReference>
<evidence type="ECO:0000256" key="3">
    <source>
        <dbReference type="ARBA" id="ARBA00010494"/>
    </source>
</evidence>
<feature type="region of interest" description="Disordered" evidence="10">
    <location>
        <begin position="144"/>
        <end position="501"/>
    </location>
</feature>
<evidence type="ECO:0000256" key="1">
    <source>
        <dbReference type="ARBA" id="ARBA00004114"/>
    </source>
</evidence>
<dbReference type="Proteomes" id="UP000440578">
    <property type="component" value="Unassembled WGS sequence"/>
</dbReference>
<feature type="compositionally biased region" description="Basic and acidic residues" evidence="10">
    <location>
        <begin position="197"/>
        <end position="209"/>
    </location>
</feature>
<dbReference type="AlphaFoldDB" id="A0A6A4WID3"/>
<keyword evidence="5" id="KW-0963">Cytoplasm</keyword>
<sequence>MLRCFDCNATAADAVQLVQDGSWMGPTPSRAADTQEPVTTQKRSALNTEYKLKFRPFSDYTYVDGHFTGARDATDGGGEADRSSADRRGCRRAAHPLVRGWGKEMAQPHMAHLYDKEEDSGHLAERKIISALYLETLKPGFVREERGRSPVTTGGASVRQQSHPPPSSRKSPGAAKMALKLHAAEGSKRPHSAQPSTDRHTGDVVDRPKGRSPATPRTPTSRPDGVPSAAAKPRKRPTERPPSVDKAEKAAAAARPPATRPPPAAAAAARPEKKVDRPSRPPPEKPEKKAEKPPRPATAKTERSSRPPPAAAAPSGTPDSASGKGIRGGTPRSRSAHRLAAKAKSPTKAERPLSASEEVVRSVPEPTRVKSPEGMAPIKSPEPVNWTVPLDTGKTFTVTQNVMGGHGSPMSSRADSLRSPTEDAVRSPLARGVTDVSHLRNGEPAPPPVESPLTNDLPATNGRGETNHEPDEELMSGSFHADVGYGGEVRKAPQDPMSASMAGEDLKRSLMAEDPMATSMTGEDLERSLHDPMAMSMTAEDLKGPQHDPMTASMTGDDLKRSLHDPMTSSMTGDELQRSFHADEPASDAAVTGSFRAQPPPPPVPAPRPTPAPAQRVLDDPLMAAATFSRPAEPPAFSERPAASSLFSSGSAGPPRFSHELFGSSGRPAEQKPDTTEKPLYRVI</sequence>
<feature type="compositionally biased region" description="Basic and acidic residues" evidence="10">
    <location>
        <begin position="575"/>
        <end position="584"/>
    </location>
</feature>
<feature type="compositionally biased region" description="Basic and acidic residues" evidence="10">
    <location>
        <begin position="236"/>
        <end position="249"/>
    </location>
</feature>
<evidence type="ECO:0000256" key="2">
    <source>
        <dbReference type="ARBA" id="ARBA00004123"/>
    </source>
</evidence>
<proteinExistence type="inferred from homology"/>
<feature type="compositionally biased region" description="Low complexity" evidence="10">
    <location>
        <begin position="211"/>
        <end position="223"/>
    </location>
</feature>
<protein>
    <recommendedName>
        <fullName evidence="4">Nuclear protein MDM1</fullName>
    </recommendedName>
</protein>
<name>A0A6A4WID3_AMPAM</name>
<dbReference type="GO" id="GO:0005874">
    <property type="term" value="C:microtubule"/>
    <property type="evidence" value="ECO:0007669"/>
    <property type="project" value="UniProtKB-KW"/>
</dbReference>
<evidence type="ECO:0000256" key="7">
    <source>
        <dbReference type="ARBA" id="ARBA00023212"/>
    </source>
</evidence>
<evidence type="ECO:0000256" key="5">
    <source>
        <dbReference type="ARBA" id="ARBA00022490"/>
    </source>
</evidence>
<organism evidence="11 12">
    <name type="scientific">Amphibalanus amphitrite</name>
    <name type="common">Striped barnacle</name>
    <name type="synonym">Balanus amphitrite</name>
    <dbReference type="NCBI Taxonomy" id="1232801"/>
    <lineage>
        <taxon>Eukaryota</taxon>
        <taxon>Metazoa</taxon>
        <taxon>Ecdysozoa</taxon>
        <taxon>Arthropoda</taxon>
        <taxon>Crustacea</taxon>
        <taxon>Multicrustacea</taxon>
        <taxon>Cirripedia</taxon>
        <taxon>Thoracica</taxon>
        <taxon>Thoracicalcarea</taxon>
        <taxon>Balanomorpha</taxon>
        <taxon>Balanoidea</taxon>
        <taxon>Balanidae</taxon>
        <taxon>Amphibalaninae</taxon>
        <taxon>Amphibalanus</taxon>
    </lineage>
</organism>
<evidence type="ECO:0000256" key="9">
    <source>
        <dbReference type="ARBA" id="ARBA00045771"/>
    </source>
</evidence>
<reference evidence="11 12" key="1">
    <citation type="submission" date="2019-07" db="EMBL/GenBank/DDBJ databases">
        <title>Draft genome assembly of a fouling barnacle, Amphibalanus amphitrite (Darwin, 1854): The first reference genome for Thecostraca.</title>
        <authorList>
            <person name="Kim W."/>
        </authorList>
    </citation>
    <scope>NUCLEOTIDE SEQUENCE [LARGE SCALE GENOMIC DNA]</scope>
    <source>
        <strain evidence="11">SNU_AA5</strain>
        <tissue evidence="11">Soma without cirri and trophi</tissue>
    </source>
</reference>
<dbReference type="PANTHER" id="PTHR32078:SF1">
    <property type="entry name" value="NUCLEAR PROTEIN MDM1"/>
    <property type="match status" value="1"/>
</dbReference>
<feature type="region of interest" description="Disordered" evidence="10">
    <location>
        <begin position="540"/>
        <end position="684"/>
    </location>
</feature>
<dbReference type="InterPro" id="IPR029136">
    <property type="entry name" value="MDM1"/>
</dbReference>
<gene>
    <name evidence="11" type="ORF">FJT64_021433</name>
</gene>
<keyword evidence="6" id="KW-0493">Microtubule</keyword>
<feature type="compositionally biased region" description="Polar residues" evidence="10">
    <location>
        <begin position="150"/>
        <end position="162"/>
    </location>
</feature>
<dbReference type="PANTHER" id="PTHR32078">
    <property type="entry name" value="NUCLEAR PROTEIN MDM1"/>
    <property type="match status" value="1"/>
</dbReference>
<feature type="compositionally biased region" description="Pro residues" evidence="10">
    <location>
        <begin position="598"/>
        <end position="612"/>
    </location>
</feature>
<feature type="compositionally biased region" description="Basic and acidic residues" evidence="10">
    <location>
        <begin position="79"/>
        <end position="88"/>
    </location>
</feature>
<dbReference type="GO" id="GO:0005634">
    <property type="term" value="C:nucleus"/>
    <property type="evidence" value="ECO:0007669"/>
    <property type="project" value="UniProtKB-SubCell"/>
</dbReference>
<feature type="compositionally biased region" description="Basic and acidic residues" evidence="10">
    <location>
        <begin position="270"/>
        <end position="305"/>
    </location>
</feature>
<comment type="caution">
    <text evidence="11">The sequence shown here is derived from an EMBL/GenBank/DDBJ whole genome shotgun (WGS) entry which is preliminary data.</text>
</comment>
<evidence type="ECO:0000256" key="8">
    <source>
        <dbReference type="ARBA" id="ARBA00023242"/>
    </source>
</evidence>
<evidence type="ECO:0000256" key="6">
    <source>
        <dbReference type="ARBA" id="ARBA00022701"/>
    </source>
</evidence>
<comment type="subcellular location">
    <subcellularLocation>
        <location evidence="1">Cytoplasm</location>
        <location evidence="1">Cytoskeleton</location>
        <location evidence="1">Microtubule organizing center</location>
        <location evidence="1">Centrosome</location>
        <location evidence="1">Centriole</location>
    </subcellularLocation>
    <subcellularLocation>
        <location evidence="2">Nucleus</location>
    </subcellularLocation>
</comment>
<accession>A0A6A4WID3</accession>
<keyword evidence="7" id="KW-0206">Cytoskeleton</keyword>
<dbReference type="GO" id="GO:0046600">
    <property type="term" value="P:negative regulation of centriole replication"/>
    <property type="evidence" value="ECO:0007669"/>
    <property type="project" value="InterPro"/>
</dbReference>
<keyword evidence="12" id="KW-1185">Reference proteome</keyword>
<evidence type="ECO:0000313" key="11">
    <source>
        <dbReference type="EMBL" id="KAF0307187.1"/>
    </source>
</evidence>
<keyword evidence="8" id="KW-0539">Nucleus</keyword>
<feature type="compositionally biased region" description="Low complexity" evidence="10">
    <location>
        <begin position="641"/>
        <end position="655"/>
    </location>
</feature>
<dbReference type="OrthoDB" id="6365214at2759"/>